<proteinExistence type="predicted"/>
<dbReference type="Proteomes" id="UP000245535">
    <property type="component" value="Unassembled WGS sequence"/>
</dbReference>
<gene>
    <name evidence="1" type="ORF">BC781_1184</name>
</gene>
<evidence type="ECO:0000313" key="2">
    <source>
        <dbReference type="Proteomes" id="UP000245535"/>
    </source>
</evidence>
<sequence length="175" mass="20549">MKKRTTIKTLIIISLVFTIGVCLFVQLEFARNKDTILTKLHVLALNDNNISVDFNPEINSESIIIKDQSGTIIYKNGELVENLHNEYGHVVFSFYTNDTLFAQAGHFKRNWWFTHDYQIQIEKENGDYKINLDINGPEKFQDDFIKYIKESENDSLQYSSYRTNGELINKWIEKK</sequence>
<protein>
    <submittedName>
        <fullName evidence="1">Uncharacterized protein</fullName>
    </submittedName>
</protein>
<keyword evidence="2" id="KW-1185">Reference proteome</keyword>
<dbReference type="EMBL" id="QGDO01000018">
    <property type="protein sequence ID" value="PWJ32898.1"/>
    <property type="molecule type" value="Genomic_DNA"/>
</dbReference>
<dbReference type="RefSeq" id="WP_109623279.1">
    <property type="nucleotide sequence ID" value="NZ_QGDO01000018.1"/>
</dbReference>
<name>A0A315YWC0_SEDFL</name>
<organism evidence="1 2">
    <name type="scientific">Sediminitomix flava</name>
    <dbReference type="NCBI Taxonomy" id="379075"/>
    <lineage>
        <taxon>Bacteria</taxon>
        <taxon>Pseudomonadati</taxon>
        <taxon>Bacteroidota</taxon>
        <taxon>Cytophagia</taxon>
        <taxon>Cytophagales</taxon>
        <taxon>Flammeovirgaceae</taxon>
        <taxon>Sediminitomix</taxon>
    </lineage>
</organism>
<reference evidence="1 2" key="1">
    <citation type="submission" date="2018-03" db="EMBL/GenBank/DDBJ databases">
        <title>Genomic Encyclopedia of Archaeal and Bacterial Type Strains, Phase II (KMG-II): from individual species to whole genera.</title>
        <authorList>
            <person name="Goeker M."/>
        </authorList>
    </citation>
    <scope>NUCLEOTIDE SEQUENCE [LARGE SCALE GENOMIC DNA]</scope>
    <source>
        <strain evidence="1 2">DSM 28229</strain>
    </source>
</reference>
<dbReference type="AlphaFoldDB" id="A0A315YWC0"/>
<evidence type="ECO:0000313" key="1">
    <source>
        <dbReference type="EMBL" id="PWJ32898.1"/>
    </source>
</evidence>
<comment type="caution">
    <text evidence="1">The sequence shown here is derived from an EMBL/GenBank/DDBJ whole genome shotgun (WGS) entry which is preliminary data.</text>
</comment>
<accession>A0A315YWC0</accession>